<gene>
    <name evidence="1" type="ORF">pPUTH1_0026</name>
</gene>
<name>A0A3G1IDM7_KLEPN</name>
<sequence length="45" mass="4763">MSVLTFPSVLTVSETTVAVIVDAFGRQVNTCQSGNSVVTFDARKS</sequence>
<dbReference type="AlphaFoldDB" id="A0A3G1IDM7"/>
<organism evidence="1">
    <name type="scientific">Klebsiella pneumoniae</name>
    <dbReference type="NCBI Taxonomy" id="573"/>
    <lineage>
        <taxon>Bacteria</taxon>
        <taxon>Pseudomonadati</taxon>
        <taxon>Pseudomonadota</taxon>
        <taxon>Gammaproteobacteria</taxon>
        <taxon>Enterobacterales</taxon>
        <taxon>Enterobacteriaceae</taxon>
        <taxon>Klebsiella/Raoultella group</taxon>
        <taxon>Klebsiella</taxon>
        <taxon>Klebsiella pneumoniae complex</taxon>
    </lineage>
</organism>
<reference evidence="1" key="1">
    <citation type="submission" date="2016-11" db="EMBL/GenBank/DDBJ databases">
        <authorList>
            <person name="Yao B."/>
            <person name="Geng J."/>
        </authorList>
    </citation>
    <scope>NUCLEOTIDE SEQUENCE</scope>
    <source>
        <strain evidence="1">PUTH</strain>
        <plasmid evidence="1">pPUTH1</plasmid>
    </source>
</reference>
<proteinExistence type="predicted"/>
<dbReference type="RefSeq" id="WP_011251306.1">
    <property type="nucleotide sequence ID" value="NZ_CP102638.1"/>
</dbReference>
<keyword evidence="1" id="KW-0614">Plasmid</keyword>
<evidence type="ECO:0000313" key="1">
    <source>
        <dbReference type="EMBL" id="ASF89150.1"/>
    </source>
</evidence>
<protein>
    <submittedName>
        <fullName evidence="1">Uncharacterized protein</fullName>
    </submittedName>
</protein>
<accession>A0A3G1IDM7</accession>
<geneLocation type="plasmid" evidence="1">
    <name>pPUTH1</name>
</geneLocation>
<dbReference type="EMBL" id="KY070306">
    <property type="protein sequence ID" value="ASF89150.1"/>
    <property type="molecule type" value="Genomic_DNA"/>
</dbReference>